<proteinExistence type="predicted"/>
<evidence type="ECO:0000313" key="2">
    <source>
        <dbReference type="EMBL" id="KAG8044790.1"/>
    </source>
</evidence>
<dbReference type="EMBL" id="JAAALK010000344">
    <property type="protein sequence ID" value="KAG8044790.1"/>
    <property type="molecule type" value="Genomic_DNA"/>
</dbReference>
<organism evidence="2 3">
    <name type="scientific">Zizania palustris</name>
    <name type="common">Northern wild rice</name>
    <dbReference type="NCBI Taxonomy" id="103762"/>
    <lineage>
        <taxon>Eukaryota</taxon>
        <taxon>Viridiplantae</taxon>
        <taxon>Streptophyta</taxon>
        <taxon>Embryophyta</taxon>
        <taxon>Tracheophyta</taxon>
        <taxon>Spermatophyta</taxon>
        <taxon>Magnoliopsida</taxon>
        <taxon>Liliopsida</taxon>
        <taxon>Poales</taxon>
        <taxon>Poaceae</taxon>
        <taxon>BOP clade</taxon>
        <taxon>Oryzoideae</taxon>
        <taxon>Oryzeae</taxon>
        <taxon>Zizaniinae</taxon>
        <taxon>Zizania</taxon>
    </lineage>
</organism>
<accession>A0A8J5V0J2</accession>
<sequence>MYRPSPTPGARRAARGWLNVRRARSSSASRRRCLLPSSPRWVQGGYGRRGHLVVDLDGLSDADDFLFGSPARMRHRCRPSSTPPSYSVATSASSASPHDFFVSTGTQGGGQETTM</sequence>
<reference evidence="2" key="1">
    <citation type="journal article" date="2021" name="bioRxiv">
        <title>Whole Genome Assembly and Annotation of Northern Wild Rice, Zizania palustris L., Supports a Whole Genome Duplication in the Zizania Genus.</title>
        <authorList>
            <person name="Haas M."/>
            <person name="Kono T."/>
            <person name="Macchietto M."/>
            <person name="Millas R."/>
            <person name="McGilp L."/>
            <person name="Shao M."/>
            <person name="Duquette J."/>
            <person name="Hirsch C.N."/>
            <person name="Kimball J."/>
        </authorList>
    </citation>
    <scope>NUCLEOTIDE SEQUENCE</scope>
    <source>
        <tissue evidence="2">Fresh leaf tissue</tissue>
    </source>
</reference>
<gene>
    <name evidence="2" type="ORF">GUJ93_ZPchr0149g29154</name>
</gene>
<dbReference type="Proteomes" id="UP000729402">
    <property type="component" value="Unassembled WGS sequence"/>
</dbReference>
<protein>
    <submittedName>
        <fullName evidence="2">Uncharacterized protein</fullName>
    </submittedName>
</protein>
<evidence type="ECO:0000313" key="3">
    <source>
        <dbReference type="Proteomes" id="UP000729402"/>
    </source>
</evidence>
<feature type="region of interest" description="Disordered" evidence="1">
    <location>
        <begin position="74"/>
        <end position="115"/>
    </location>
</feature>
<feature type="compositionally biased region" description="Gly residues" evidence="1">
    <location>
        <begin position="106"/>
        <end position="115"/>
    </location>
</feature>
<feature type="compositionally biased region" description="Low complexity" evidence="1">
    <location>
        <begin position="79"/>
        <end position="97"/>
    </location>
</feature>
<keyword evidence="3" id="KW-1185">Reference proteome</keyword>
<reference evidence="2" key="2">
    <citation type="submission" date="2021-02" db="EMBL/GenBank/DDBJ databases">
        <authorList>
            <person name="Kimball J.A."/>
            <person name="Haas M.W."/>
            <person name="Macchietto M."/>
            <person name="Kono T."/>
            <person name="Duquette J."/>
            <person name="Shao M."/>
        </authorList>
    </citation>
    <scope>NUCLEOTIDE SEQUENCE</scope>
    <source>
        <tissue evidence="2">Fresh leaf tissue</tissue>
    </source>
</reference>
<name>A0A8J5V0J2_ZIZPA</name>
<evidence type="ECO:0000256" key="1">
    <source>
        <dbReference type="SAM" id="MobiDB-lite"/>
    </source>
</evidence>
<comment type="caution">
    <text evidence="2">The sequence shown here is derived from an EMBL/GenBank/DDBJ whole genome shotgun (WGS) entry which is preliminary data.</text>
</comment>
<dbReference type="AlphaFoldDB" id="A0A8J5V0J2"/>